<evidence type="ECO:0000259" key="10">
    <source>
        <dbReference type="SMART" id="SM00481"/>
    </source>
</evidence>
<keyword evidence="8" id="KW-0239">DNA-directed DNA polymerase</keyword>
<protein>
    <recommendedName>
        <fullName evidence="4">DNA polymerase III subunit alpha</fullName>
        <ecNumber evidence="3">2.7.7.7</ecNumber>
    </recommendedName>
</protein>
<dbReference type="NCBIfam" id="TIGR00594">
    <property type="entry name" value="polc"/>
    <property type="match status" value="1"/>
</dbReference>
<dbReference type="EC" id="2.7.7.7" evidence="3"/>
<keyword evidence="5" id="KW-0808">Transferase</keyword>
<evidence type="ECO:0000313" key="11">
    <source>
        <dbReference type="EMBL" id="GAA1995386.1"/>
    </source>
</evidence>
<dbReference type="InterPro" id="IPR011708">
    <property type="entry name" value="DNA_pol3_alpha_NTPase_dom"/>
</dbReference>
<dbReference type="SUPFAM" id="SSF89550">
    <property type="entry name" value="PHP domain-like"/>
    <property type="match status" value="1"/>
</dbReference>
<evidence type="ECO:0000313" key="12">
    <source>
        <dbReference type="Proteomes" id="UP001499854"/>
    </source>
</evidence>
<gene>
    <name evidence="11" type="primary">dnaE</name>
    <name evidence="11" type="ORF">GCM10009838_70210</name>
</gene>
<dbReference type="Pfam" id="PF17657">
    <property type="entry name" value="DNA_pol3_finger"/>
    <property type="match status" value="1"/>
</dbReference>
<dbReference type="InterPro" id="IPR004013">
    <property type="entry name" value="PHP_dom"/>
</dbReference>
<evidence type="ECO:0000256" key="3">
    <source>
        <dbReference type="ARBA" id="ARBA00012417"/>
    </source>
</evidence>
<dbReference type="InterPro" id="IPR040982">
    <property type="entry name" value="DNA_pol3_finger"/>
</dbReference>
<dbReference type="NCBIfam" id="NF004226">
    <property type="entry name" value="PRK05673.1"/>
    <property type="match status" value="1"/>
</dbReference>
<sequence>MSDSFVHLHVHTEYSMLDGAARLKDMFKHAVELGMPAVAMTDHGNMHGAADFTKQAQGAGVKPIIGIEAYVAPESRYNQKPIRWGQPHQKSDDVSGGGLYGHATIWAKNVTGLQNLTKLSSRAFTEGFARKYPRMDAELMAQHSEGLMATTGCPSGFVQTRLRLGQEKEALEAAAQYQDIFGKENFYLELMDHGLDIETRVREGLLDIGRKLNIPPVVTNDSHYTYQHESTAHDALLCIQTASNIADPDRFKFGGDGYYLKSADEMRAINSDDIWQEGCRNTLLIAEKVNPEGMFAYRNLMPRLDPPDGLTEDEWFRKLAFDGLAKRFPAGPPDEKTYVDRLEFELGVILQMGFPSYFIVVADFINWAKDNGIAVGPGRGSAAGSLVAYSLGITDVDPIPFDLLFERFLNPDRVTPPDIDIDFDDRRRSDVIRYVTEKYGEDKVAMIATFGRIKAKAAIKDASRILGYPFAMGDRITKAMPPDVMGKSMPLTGVFDSKHPRFGEAGEIRGMYEQDPDVKKVIDTGMGVEGLIRQPGVHAAGVIISPETITDHVPVMMRPADGVIITQFDYPTCEEIGLIKMDFLGLRNLTIITDALNNVETTTGKRLNTLEFPLDDPLTYELLCRGDTLGVFQLDGGPLRSLLRQMRPDNFEDVSAIIALYRPGPMGANSHINYAERKNNRQPITPIHPELEKPLEEVLGVSYGLIIYQEQVMAAARVLAGYSLAQADLLRRAMGKKKKEVLDKEYVGFEKGMADNGFSAQATKAVWDVLVPFADYAFNKSHSVAYGFIAYQTAYLKAHYPAEYMAALLTSTATDKDRSAIYLAECRRMGIKVLPPDVNDSLHQFTPVGSDIRFGLGAIRNVGENVVSSIIATRKAKGRFTSFNDFLAKVDLPVCNKRTIESLIKAGAFDSLGHSRRGLVEQHERAIDSVVEVKKQEALGQDSLFGSLLDGGQEAITGGVEMTFSDIEWDKKVLLGFEREMLGLYVSDHPLSGVEHVLASKADCSIAALTADTERADGSIVTIAGIVSGLARKVTKQGNTWAAAAIEDLEGGIETMFFPQTYQLYATQLAEDAVVVVKGRLDRRDEVPKLIAMEVAMLDISSAGSSAPVVLHVSEARVIPATVERLKRILTSHPGTTPVRVHLRSRDEKVVRYQLGDNLRVSNSPALSSDLKVLLGAGCFGAEPSQAGE</sequence>
<dbReference type="Proteomes" id="UP001499854">
    <property type="component" value="Unassembled WGS sequence"/>
</dbReference>
<dbReference type="InterPro" id="IPR016195">
    <property type="entry name" value="Pol/histidinol_Pase-like"/>
</dbReference>
<organism evidence="11 12">
    <name type="scientific">Catenulispora subtropica</name>
    <dbReference type="NCBI Taxonomy" id="450798"/>
    <lineage>
        <taxon>Bacteria</taxon>
        <taxon>Bacillati</taxon>
        <taxon>Actinomycetota</taxon>
        <taxon>Actinomycetes</taxon>
        <taxon>Catenulisporales</taxon>
        <taxon>Catenulisporaceae</taxon>
        <taxon>Catenulispora</taxon>
    </lineage>
</organism>
<comment type="catalytic activity">
    <reaction evidence="9">
        <text>DNA(n) + a 2'-deoxyribonucleoside 5'-triphosphate = DNA(n+1) + diphosphate</text>
        <dbReference type="Rhea" id="RHEA:22508"/>
        <dbReference type="Rhea" id="RHEA-COMP:17339"/>
        <dbReference type="Rhea" id="RHEA-COMP:17340"/>
        <dbReference type="ChEBI" id="CHEBI:33019"/>
        <dbReference type="ChEBI" id="CHEBI:61560"/>
        <dbReference type="ChEBI" id="CHEBI:173112"/>
        <dbReference type="EC" id="2.7.7.7"/>
    </reaction>
</comment>
<dbReference type="InterPro" id="IPR004805">
    <property type="entry name" value="DnaE2/DnaE/PolC"/>
</dbReference>
<reference evidence="11 12" key="1">
    <citation type="journal article" date="2019" name="Int. J. Syst. Evol. Microbiol.">
        <title>The Global Catalogue of Microorganisms (GCM) 10K type strain sequencing project: providing services to taxonomists for standard genome sequencing and annotation.</title>
        <authorList>
            <consortium name="The Broad Institute Genomics Platform"/>
            <consortium name="The Broad Institute Genome Sequencing Center for Infectious Disease"/>
            <person name="Wu L."/>
            <person name="Ma J."/>
        </authorList>
    </citation>
    <scope>NUCLEOTIDE SEQUENCE [LARGE SCALE GENOMIC DNA]</scope>
    <source>
        <strain evidence="11 12">JCM 16013</strain>
    </source>
</reference>
<dbReference type="Pfam" id="PF02811">
    <property type="entry name" value="PHP"/>
    <property type="match status" value="1"/>
</dbReference>
<accession>A0ABN2SZJ4</accession>
<evidence type="ECO:0000256" key="1">
    <source>
        <dbReference type="ARBA" id="ARBA00004496"/>
    </source>
</evidence>
<dbReference type="Gene3D" id="1.10.150.870">
    <property type="match status" value="1"/>
</dbReference>
<dbReference type="EMBL" id="BAAAQM010000054">
    <property type="protein sequence ID" value="GAA1995386.1"/>
    <property type="molecule type" value="Genomic_DNA"/>
</dbReference>
<evidence type="ECO:0000256" key="2">
    <source>
        <dbReference type="ARBA" id="ARBA00009496"/>
    </source>
</evidence>
<dbReference type="InterPro" id="IPR003141">
    <property type="entry name" value="Pol/His_phosphatase_N"/>
</dbReference>
<dbReference type="RefSeq" id="WP_344661478.1">
    <property type="nucleotide sequence ID" value="NZ_BAAAQM010000054.1"/>
</dbReference>
<evidence type="ECO:0000256" key="8">
    <source>
        <dbReference type="ARBA" id="ARBA00022932"/>
    </source>
</evidence>
<keyword evidence="6" id="KW-0548">Nucleotidyltransferase</keyword>
<evidence type="ECO:0000256" key="6">
    <source>
        <dbReference type="ARBA" id="ARBA00022695"/>
    </source>
</evidence>
<comment type="similarity">
    <text evidence="2">Belongs to the DNA polymerase type-C family. DnaE subfamily.</text>
</comment>
<feature type="domain" description="Polymerase/histidinol phosphatase N-terminal" evidence="10">
    <location>
        <begin position="6"/>
        <end position="73"/>
    </location>
</feature>
<keyword evidence="7" id="KW-0235">DNA replication</keyword>
<evidence type="ECO:0000256" key="5">
    <source>
        <dbReference type="ARBA" id="ARBA00022679"/>
    </source>
</evidence>
<dbReference type="CDD" id="cd12113">
    <property type="entry name" value="PHP_PolIIIA_DnaE3"/>
    <property type="match status" value="1"/>
</dbReference>
<comment type="subcellular location">
    <subcellularLocation>
        <location evidence="1">Cytoplasm</location>
    </subcellularLocation>
</comment>
<proteinExistence type="inferred from homology"/>
<comment type="caution">
    <text evidence="11">The sequence shown here is derived from an EMBL/GenBank/DDBJ whole genome shotgun (WGS) entry which is preliminary data.</text>
</comment>
<dbReference type="Gene3D" id="3.20.20.140">
    <property type="entry name" value="Metal-dependent hydrolases"/>
    <property type="match status" value="1"/>
</dbReference>
<evidence type="ECO:0000256" key="4">
    <source>
        <dbReference type="ARBA" id="ARBA00019114"/>
    </source>
</evidence>
<dbReference type="CDD" id="cd04485">
    <property type="entry name" value="DnaE_OBF"/>
    <property type="match status" value="1"/>
</dbReference>
<dbReference type="InterPro" id="IPR041931">
    <property type="entry name" value="DNA_pol3_alpha_thumb_dom"/>
</dbReference>
<dbReference type="PANTHER" id="PTHR32294">
    <property type="entry name" value="DNA POLYMERASE III SUBUNIT ALPHA"/>
    <property type="match status" value="1"/>
</dbReference>
<dbReference type="Pfam" id="PF01336">
    <property type="entry name" value="tRNA_anti-codon"/>
    <property type="match status" value="1"/>
</dbReference>
<evidence type="ECO:0000256" key="7">
    <source>
        <dbReference type="ARBA" id="ARBA00022705"/>
    </source>
</evidence>
<dbReference type="Gene3D" id="1.10.10.1600">
    <property type="entry name" value="Bacterial DNA polymerase III alpha subunit, thumb domain"/>
    <property type="match status" value="1"/>
</dbReference>
<name>A0ABN2SZJ4_9ACTN</name>
<dbReference type="InterPro" id="IPR029460">
    <property type="entry name" value="DNAPol_HHH"/>
</dbReference>
<dbReference type="SMART" id="SM00481">
    <property type="entry name" value="POLIIIAc"/>
    <property type="match status" value="1"/>
</dbReference>
<dbReference type="InterPro" id="IPR004365">
    <property type="entry name" value="NA-bd_OB_tRNA"/>
</dbReference>
<evidence type="ECO:0000256" key="9">
    <source>
        <dbReference type="ARBA" id="ARBA00049244"/>
    </source>
</evidence>
<keyword evidence="12" id="KW-1185">Reference proteome</keyword>
<dbReference type="Pfam" id="PF14579">
    <property type="entry name" value="HHH_6"/>
    <property type="match status" value="1"/>
</dbReference>
<dbReference type="PANTHER" id="PTHR32294:SF0">
    <property type="entry name" value="DNA POLYMERASE III SUBUNIT ALPHA"/>
    <property type="match status" value="1"/>
</dbReference>
<dbReference type="Pfam" id="PF07733">
    <property type="entry name" value="DNA_pol3_alpha"/>
    <property type="match status" value="1"/>
</dbReference>